<reference evidence="2 3" key="1">
    <citation type="submission" date="2022-12" db="EMBL/GenBank/DDBJ databases">
        <title>Genomic features and morphological characterization of a novel Knufia sp. strain isolated from spacecraft assembly facility.</title>
        <authorList>
            <person name="Teixeira M."/>
            <person name="Chander A.M."/>
            <person name="Stajich J.E."/>
            <person name="Venkateswaran K."/>
        </authorList>
    </citation>
    <scope>NUCLEOTIDE SEQUENCE [LARGE SCALE GENOMIC DNA]</scope>
    <source>
        <strain evidence="2 3">FJI-L2-BK-P2</strain>
    </source>
</reference>
<dbReference type="Proteomes" id="UP001316803">
    <property type="component" value="Unassembled WGS sequence"/>
</dbReference>
<comment type="caution">
    <text evidence="2">The sequence shown here is derived from an EMBL/GenBank/DDBJ whole genome shotgun (WGS) entry which is preliminary data.</text>
</comment>
<accession>A0AAN8EW54</accession>
<gene>
    <name evidence="2" type="ORF">OHC33_005447</name>
</gene>
<name>A0AAN8EW54_9EURO</name>
<protein>
    <submittedName>
        <fullName evidence="2">Uncharacterized protein</fullName>
    </submittedName>
</protein>
<organism evidence="2 3">
    <name type="scientific">Knufia fluminis</name>
    <dbReference type="NCBI Taxonomy" id="191047"/>
    <lineage>
        <taxon>Eukaryota</taxon>
        <taxon>Fungi</taxon>
        <taxon>Dikarya</taxon>
        <taxon>Ascomycota</taxon>
        <taxon>Pezizomycotina</taxon>
        <taxon>Eurotiomycetes</taxon>
        <taxon>Chaetothyriomycetidae</taxon>
        <taxon>Chaetothyriales</taxon>
        <taxon>Trichomeriaceae</taxon>
        <taxon>Knufia</taxon>
    </lineage>
</organism>
<proteinExistence type="predicted"/>
<feature type="region of interest" description="Disordered" evidence="1">
    <location>
        <begin position="45"/>
        <end position="67"/>
    </location>
</feature>
<feature type="compositionally biased region" description="Basic and acidic residues" evidence="1">
    <location>
        <begin position="54"/>
        <end position="67"/>
    </location>
</feature>
<dbReference type="Gene3D" id="3.30.200.20">
    <property type="entry name" value="Phosphorylase Kinase, domain 1"/>
    <property type="match status" value="1"/>
</dbReference>
<evidence type="ECO:0000256" key="1">
    <source>
        <dbReference type="SAM" id="MobiDB-lite"/>
    </source>
</evidence>
<sequence length="164" mass="18943">MNISQRLARLETPDFSGSQNYTTNRLPAVFPLTEIKPAKRFLRLLPEPEGDPGSSEKDRHAKAKQEKQNYKFLITKAGFKENNDDQWRVQRHLGSGSFGNVACWQKRNIDGEFEDEIAVKQMRRHPTLQSDSWDRRDASFALLKESVLQRQLNLSNSESKSIRP</sequence>
<keyword evidence="3" id="KW-1185">Reference proteome</keyword>
<evidence type="ECO:0000313" key="2">
    <source>
        <dbReference type="EMBL" id="KAK5953503.1"/>
    </source>
</evidence>
<dbReference type="AlphaFoldDB" id="A0AAN8EW54"/>
<dbReference type="EMBL" id="JAKLMC020000011">
    <property type="protein sequence ID" value="KAK5953503.1"/>
    <property type="molecule type" value="Genomic_DNA"/>
</dbReference>
<evidence type="ECO:0000313" key="3">
    <source>
        <dbReference type="Proteomes" id="UP001316803"/>
    </source>
</evidence>